<dbReference type="InterPro" id="IPR006059">
    <property type="entry name" value="SBP"/>
</dbReference>
<dbReference type="GO" id="GO:0042956">
    <property type="term" value="P:maltodextrin transmembrane transport"/>
    <property type="evidence" value="ECO:0007669"/>
    <property type="project" value="TreeGrafter"/>
</dbReference>
<keyword evidence="6" id="KW-1185">Reference proteome</keyword>
<keyword evidence="2" id="KW-0813">Transport</keyword>
<dbReference type="CDD" id="cd14748">
    <property type="entry name" value="PBP2_UgpB"/>
    <property type="match status" value="1"/>
</dbReference>
<gene>
    <name evidence="5" type="ORF">D5H75_00820</name>
</gene>
<evidence type="ECO:0000256" key="1">
    <source>
        <dbReference type="ARBA" id="ARBA00008520"/>
    </source>
</evidence>
<evidence type="ECO:0000256" key="2">
    <source>
        <dbReference type="ARBA" id="ARBA00022448"/>
    </source>
</evidence>
<dbReference type="GO" id="GO:0015768">
    <property type="term" value="P:maltose transport"/>
    <property type="evidence" value="ECO:0007669"/>
    <property type="project" value="TreeGrafter"/>
</dbReference>
<dbReference type="Pfam" id="PF01547">
    <property type="entry name" value="SBP_bac_1"/>
    <property type="match status" value="1"/>
</dbReference>
<feature type="region of interest" description="Disordered" evidence="4">
    <location>
        <begin position="1"/>
        <end position="21"/>
    </location>
</feature>
<organism evidence="5 6">
    <name type="scientific">Bailinhaonella thermotolerans</name>
    <dbReference type="NCBI Taxonomy" id="1070861"/>
    <lineage>
        <taxon>Bacteria</taxon>
        <taxon>Bacillati</taxon>
        <taxon>Actinomycetota</taxon>
        <taxon>Actinomycetes</taxon>
        <taxon>Streptosporangiales</taxon>
        <taxon>Streptosporangiaceae</taxon>
        <taxon>Bailinhaonella</taxon>
    </lineage>
</organism>
<evidence type="ECO:0000313" key="6">
    <source>
        <dbReference type="Proteomes" id="UP000265768"/>
    </source>
</evidence>
<comment type="caution">
    <text evidence="5">The sequence shown here is derived from an EMBL/GenBank/DDBJ whole genome shotgun (WGS) entry which is preliminary data.</text>
</comment>
<evidence type="ECO:0000313" key="5">
    <source>
        <dbReference type="EMBL" id="RJL36171.1"/>
    </source>
</evidence>
<dbReference type="SUPFAM" id="SSF53850">
    <property type="entry name" value="Periplasmic binding protein-like II"/>
    <property type="match status" value="1"/>
</dbReference>
<dbReference type="GO" id="GO:0055052">
    <property type="term" value="C:ATP-binding cassette (ABC) transporter complex, substrate-binding subunit-containing"/>
    <property type="evidence" value="ECO:0007669"/>
    <property type="project" value="TreeGrafter"/>
</dbReference>
<dbReference type="Gene3D" id="3.40.190.10">
    <property type="entry name" value="Periplasmic binding protein-like II"/>
    <property type="match status" value="2"/>
</dbReference>
<dbReference type="AlphaFoldDB" id="A0A3A4B4U4"/>
<proteinExistence type="inferred from homology"/>
<dbReference type="OrthoDB" id="9795467at2"/>
<dbReference type="EMBL" id="QZEY01000001">
    <property type="protein sequence ID" value="RJL36171.1"/>
    <property type="molecule type" value="Genomic_DNA"/>
</dbReference>
<reference evidence="5 6" key="1">
    <citation type="submission" date="2018-09" db="EMBL/GenBank/DDBJ databases">
        <title>YIM 75507 draft genome.</title>
        <authorList>
            <person name="Tang S."/>
            <person name="Feng Y."/>
        </authorList>
    </citation>
    <scope>NUCLEOTIDE SEQUENCE [LARGE SCALE GENOMIC DNA]</scope>
    <source>
        <strain evidence="5 6">YIM 75507</strain>
    </source>
</reference>
<dbReference type="PANTHER" id="PTHR30061">
    <property type="entry name" value="MALTOSE-BINDING PERIPLASMIC PROTEIN"/>
    <property type="match status" value="1"/>
</dbReference>
<dbReference type="Proteomes" id="UP000265768">
    <property type="component" value="Unassembled WGS sequence"/>
</dbReference>
<evidence type="ECO:0000256" key="3">
    <source>
        <dbReference type="ARBA" id="ARBA00022729"/>
    </source>
</evidence>
<protein>
    <submittedName>
        <fullName evidence="5">ABC transporter substrate-binding protein</fullName>
    </submittedName>
</protein>
<dbReference type="GO" id="GO:1901982">
    <property type="term" value="F:maltose binding"/>
    <property type="evidence" value="ECO:0007669"/>
    <property type="project" value="TreeGrafter"/>
</dbReference>
<evidence type="ECO:0000256" key="4">
    <source>
        <dbReference type="SAM" id="MobiDB-lite"/>
    </source>
</evidence>
<sequence length="424" mass="45924">MLATACTAGDRGGPGSGPAKDARQTISLWVGFTAESEVKAFNDAIAAFTAKNPHITVKVTPGADDDKIIQAIRGGNPPDVASSFTTDNVAQFCKAGIFQDLGPYLAASKVDVNALLPRTVRDYTRFEGRRCVMPLLADAYGLYYNKRLMNGERPPRTLSELSALTRKLTKRAPNGDIEVAGFLPSSQYYENTAGHLAPMTGAKWYNPDGTSAIGSDPAWKRLLTWQKELVDWYGHARLEKFRKGLGQEFAADNPFHKGKVAMALDGEWRNAMIASDAPGLEYGTAPLPVADDRPDLYGGGFISGTIVGIPRGSRHPQAAWELVRHLTTDTDALVTLSNALRNVPSTIPALTSPKLKKDANFQTFIDIFNHPASSTVPAHVNGAFNQEVIQEFMAAWEAGRVKDLAEGLRGVDRKIDDKLRLAGG</sequence>
<dbReference type="PANTHER" id="PTHR30061:SF50">
    <property type="entry name" value="MALTOSE_MALTODEXTRIN-BINDING PERIPLASMIC PROTEIN"/>
    <property type="match status" value="1"/>
</dbReference>
<comment type="similarity">
    <text evidence="1">Belongs to the bacterial solute-binding protein 1 family.</text>
</comment>
<name>A0A3A4B4U4_9ACTN</name>
<accession>A0A3A4B4U4</accession>
<keyword evidence="3" id="KW-0732">Signal</keyword>